<reference evidence="2 3" key="1">
    <citation type="submission" date="2021-03" db="EMBL/GenBank/DDBJ databases">
        <title>Sequencing the genomes of 1000 actinobacteria strains.</title>
        <authorList>
            <person name="Klenk H.-P."/>
        </authorList>
    </citation>
    <scope>NUCLEOTIDE SEQUENCE [LARGE SCALE GENOMIC DNA]</scope>
    <source>
        <strain evidence="2 3">DSM 12936</strain>
    </source>
</reference>
<dbReference type="SUPFAM" id="SSF54593">
    <property type="entry name" value="Glyoxalase/Bleomycin resistance protein/Dihydroxybiphenyl dioxygenase"/>
    <property type="match status" value="1"/>
</dbReference>
<evidence type="ECO:0000313" key="2">
    <source>
        <dbReference type="EMBL" id="MBP2417684.1"/>
    </source>
</evidence>
<keyword evidence="3" id="KW-1185">Reference proteome</keyword>
<evidence type="ECO:0000313" key="3">
    <source>
        <dbReference type="Proteomes" id="UP000758168"/>
    </source>
</evidence>
<accession>A0ABS4Z9F7</accession>
<dbReference type="EMBL" id="JAGIOB010000001">
    <property type="protein sequence ID" value="MBP2417684.1"/>
    <property type="molecule type" value="Genomic_DNA"/>
</dbReference>
<dbReference type="Proteomes" id="UP000758168">
    <property type="component" value="Unassembled WGS sequence"/>
</dbReference>
<proteinExistence type="predicted"/>
<dbReference type="Gene3D" id="3.10.180.10">
    <property type="entry name" value="2,3-Dihydroxybiphenyl 1,2-Dioxygenase, domain 1"/>
    <property type="match status" value="1"/>
</dbReference>
<gene>
    <name evidence="2" type="ORF">JOF54_002606</name>
</gene>
<dbReference type="RefSeq" id="WP_210056489.1">
    <property type="nucleotide sequence ID" value="NZ_BAAAMH010000020.1"/>
</dbReference>
<dbReference type="InterPro" id="IPR029068">
    <property type="entry name" value="Glyas_Bleomycin-R_OHBP_Dase"/>
</dbReference>
<dbReference type="InterPro" id="IPR037523">
    <property type="entry name" value="VOC_core"/>
</dbReference>
<dbReference type="InterPro" id="IPR004360">
    <property type="entry name" value="Glyas_Fos-R_dOase_dom"/>
</dbReference>
<comment type="caution">
    <text evidence="2">The sequence shown here is derived from an EMBL/GenBank/DDBJ whole genome shotgun (WGS) entry which is preliminary data.</text>
</comment>
<name>A0ABS4Z9F7_9ACTN</name>
<dbReference type="PROSITE" id="PS51819">
    <property type="entry name" value="VOC"/>
    <property type="match status" value="1"/>
</dbReference>
<dbReference type="Pfam" id="PF00903">
    <property type="entry name" value="Glyoxalase"/>
    <property type="match status" value="1"/>
</dbReference>
<feature type="domain" description="VOC" evidence="1">
    <location>
        <begin position="5"/>
        <end position="120"/>
    </location>
</feature>
<sequence length="121" mass="12936">MLQDSPAFSGFSTDDVDAARTFYGQTLGLRVSERDGMLTLHLGGGGTVLVYPKPDHRPASATVLNFPVEDIEAAVDALVARGVVLERYESTDERGIQRGWGPPIAWFADPAGNICSVLVTS</sequence>
<organism evidence="2 3">
    <name type="scientific">Microlunatus capsulatus</name>
    <dbReference type="NCBI Taxonomy" id="99117"/>
    <lineage>
        <taxon>Bacteria</taxon>
        <taxon>Bacillati</taxon>
        <taxon>Actinomycetota</taxon>
        <taxon>Actinomycetes</taxon>
        <taxon>Propionibacteriales</taxon>
        <taxon>Propionibacteriaceae</taxon>
        <taxon>Microlunatus</taxon>
    </lineage>
</organism>
<evidence type="ECO:0000259" key="1">
    <source>
        <dbReference type="PROSITE" id="PS51819"/>
    </source>
</evidence>
<protein>
    <submittedName>
        <fullName evidence="2">Catechol 2,3-dioxygenase-like lactoylglutathione lyase family enzyme</fullName>
    </submittedName>
</protein>